<feature type="transmembrane region" description="Helical" evidence="1">
    <location>
        <begin position="117"/>
        <end position="139"/>
    </location>
</feature>
<accession>R4X108</accession>
<keyword evidence="1" id="KW-0812">Transmembrane</keyword>
<organism evidence="2 3">
    <name type="scientific">Caballeronia insecticola</name>
    <dbReference type="NCBI Taxonomy" id="758793"/>
    <lineage>
        <taxon>Bacteria</taxon>
        <taxon>Pseudomonadati</taxon>
        <taxon>Pseudomonadota</taxon>
        <taxon>Betaproteobacteria</taxon>
        <taxon>Burkholderiales</taxon>
        <taxon>Burkholderiaceae</taxon>
        <taxon>Caballeronia</taxon>
    </lineage>
</organism>
<keyword evidence="3" id="KW-1185">Reference proteome</keyword>
<evidence type="ECO:0000313" key="3">
    <source>
        <dbReference type="Proteomes" id="UP000013966"/>
    </source>
</evidence>
<sequence length="235" mass="23918">MMDWSKVAASIGARAPLLAGLIGGPVGLGVTAAAAIISHALGTPNDPEVVETALNDPAALEKISQAESANSLQLQQLVVAAAQARLSFEADMARMAAGDRADARAMGIANRDWVPKVLAMCVTGGFFGILLLMALRALPEANRDLVNVVVGALGTAWISIIGYYFGTSAGSMRKTELLAQPSVPITSETAVTLRDPAPASASSSASTREAAGAHVDGVHRTFAPGGQGPIFTGGT</sequence>
<dbReference type="KEGG" id="buo:BRPE64_BCDS00410"/>
<keyword evidence="1" id="KW-1133">Transmembrane helix</keyword>
<dbReference type="Proteomes" id="UP000013966">
    <property type="component" value="Chromosome 2"/>
</dbReference>
<name>R4X108_9BURK</name>
<protein>
    <recommendedName>
        <fullName evidence="4">Transmembrane protein</fullName>
    </recommendedName>
</protein>
<dbReference type="PATRIC" id="fig|758793.3.peg.2953"/>
<keyword evidence="1" id="KW-0472">Membrane</keyword>
<proteinExistence type="predicted"/>
<gene>
    <name evidence="2" type="ORF">BRPE64_BCDS00410</name>
</gene>
<dbReference type="STRING" id="758793.BRPE64_BCDS00410"/>
<evidence type="ECO:0000256" key="1">
    <source>
        <dbReference type="SAM" id="Phobius"/>
    </source>
</evidence>
<dbReference type="HOGENOM" id="CLU_1188169_0_0_4"/>
<evidence type="ECO:0008006" key="4">
    <source>
        <dbReference type="Google" id="ProtNLM"/>
    </source>
</evidence>
<reference evidence="2 3" key="1">
    <citation type="journal article" date="2013" name="Genome Announc.">
        <title>Complete Genome Sequence of Burkholderia sp. Strain RPE64, Bacterial Symbiont of the Bean Bug Riptortus pedestris.</title>
        <authorList>
            <person name="Shibata T.F."/>
            <person name="Maeda T."/>
            <person name="Nikoh N."/>
            <person name="Yamaguchi K."/>
            <person name="Oshima K."/>
            <person name="Hattori M."/>
            <person name="Nishiyama T."/>
            <person name="Hasebe M."/>
            <person name="Fukatsu T."/>
            <person name="Kikuchi Y."/>
            <person name="Shigenobu S."/>
        </authorList>
    </citation>
    <scope>NUCLEOTIDE SEQUENCE [LARGE SCALE GENOMIC DNA]</scope>
</reference>
<dbReference type="AlphaFoldDB" id="R4X108"/>
<evidence type="ECO:0000313" key="2">
    <source>
        <dbReference type="EMBL" id="BAN24702.1"/>
    </source>
</evidence>
<reference evidence="2 3" key="2">
    <citation type="journal article" date="2018" name="Int. J. Syst. Evol. Microbiol.">
        <title>Burkholderia insecticola sp. nov., a gut symbiotic bacterium of the bean bug Riptortus pedestris.</title>
        <authorList>
            <person name="Takeshita K."/>
            <person name="Tamaki H."/>
            <person name="Ohbayashi T."/>
            <person name="Meng X.-Y."/>
            <person name="Sone T."/>
            <person name="Mitani Y."/>
            <person name="Peeters C."/>
            <person name="Kikuchi Y."/>
            <person name="Vandamme P."/>
        </authorList>
    </citation>
    <scope>NUCLEOTIDE SEQUENCE [LARGE SCALE GENOMIC DNA]</scope>
    <source>
        <strain evidence="2">RPE64</strain>
    </source>
</reference>
<feature type="transmembrane region" description="Helical" evidence="1">
    <location>
        <begin position="145"/>
        <end position="165"/>
    </location>
</feature>
<dbReference type="EMBL" id="AP013059">
    <property type="protein sequence ID" value="BAN24702.1"/>
    <property type="molecule type" value="Genomic_DNA"/>
</dbReference>